<feature type="compositionally biased region" description="Low complexity" evidence="1">
    <location>
        <begin position="122"/>
        <end position="134"/>
    </location>
</feature>
<gene>
    <name evidence="2" type="primary">KIF19</name>
    <name evidence="2" type="ORF">FJT64_020297</name>
</gene>
<dbReference type="AlphaFoldDB" id="A0A6A4WNQ3"/>
<dbReference type="Proteomes" id="UP000440578">
    <property type="component" value="Unassembled WGS sequence"/>
</dbReference>
<organism evidence="2 3">
    <name type="scientific">Amphibalanus amphitrite</name>
    <name type="common">Striped barnacle</name>
    <name type="synonym">Balanus amphitrite</name>
    <dbReference type="NCBI Taxonomy" id="1232801"/>
    <lineage>
        <taxon>Eukaryota</taxon>
        <taxon>Metazoa</taxon>
        <taxon>Ecdysozoa</taxon>
        <taxon>Arthropoda</taxon>
        <taxon>Crustacea</taxon>
        <taxon>Multicrustacea</taxon>
        <taxon>Cirripedia</taxon>
        <taxon>Thoracica</taxon>
        <taxon>Thoracicalcarea</taxon>
        <taxon>Balanomorpha</taxon>
        <taxon>Balanoidea</taxon>
        <taxon>Balanidae</taxon>
        <taxon>Amphibalaninae</taxon>
        <taxon>Amphibalanus</taxon>
    </lineage>
</organism>
<evidence type="ECO:0000313" key="3">
    <source>
        <dbReference type="Proteomes" id="UP000440578"/>
    </source>
</evidence>
<dbReference type="OrthoDB" id="62528at2759"/>
<keyword evidence="3" id="KW-1185">Reference proteome</keyword>
<feature type="region of interest" description="Disordered" evidence="1">
    <location>
        <begin position="100"/>
        <end position="150"/>
    </location>
</feature>
<proteinExistence type="predicted"/>
<name>A0A6A4WNQ3_AMPAM</name>
<reference evidence="2 3" key="1">
    <citation type="submission" date="2019-07" db="EMBL/GenBank/DDBJ databases">
        <title>Draft genome assembly of a fouling barnacle, Amphibalanus amphitrite (Darwin, 1854): The first reference genome for Thecostraca.</title>
        <authorList>
            <person name="Kim W."/>
        </authorList>
    </citation>
    <scope>NUCLEOTIDE SEQUENCE [LARGE SCALE GENOMIC DNA]</scope>
    <source>
        <strain evidence="2">SNU_AA5</strain>
        <tissue evidence="2">Soma without cirri and trophi</tissue>
    </source>
</reference>
<comment type="caution">
    <text evidence="2">The sequence shown here is derived from an EMBL/GenBank/DDBJ whole genome shotgun (WGS) entry which is preliminary data.</text>
</comment>
<evidence type="ECO:0000313" key="2">
    <source>
        <dbReference type="EMBL" id="KAF0308475.1"/>
    </source>
</evidence>
<protein>
    <submittedName>
        <fullName evidence="2">Kinesin-like protein KIF19</fullName>
    </submittedName>
</protein>
<accession>A0A6A4WNQ3</accession>
<sequence>MEMRSNQLIKDHELRRRDLMILRYDRQRTLCDEIISRQRQLIEDMDNGRGAGSLQMPAELQEMYDLYTQEVHGANGQRNTRFLNELNEILRTPSMLSLRPGDVPSITPRRQSTFDGRLPPISSENSVPNSASSPLQLPPIAIGAASPEPTEADRLEMRQNLRGINSVLGR</sequence>
<evidence type="ECO:0000256" key="1">
    <source>
        <dbReference type="SAM" id="MobiDB-lite"/>
    </source>
</evidence>
<dbReference type="EMBL" id="VIIS01000483">
    <property type="protein sequence ID" value="KAF0308475.1"/>
    <property type="molecule type" value="Genomic_DNA"/>
</dbReference>